<dbReference type="Pfam" id="PF04055">
    <property type="entry name" value="Radical_SAM"/>
    <property type="match status" value="1"/>
</dbReference>
<dbReference type="InterPro" id="IPR058240">
    <property type="entry name" value="rSAM_sf"/>
</dbReference>
<evidence type="ECO:0000256" key="1">
    <source>
        <dbReference type="ARBA" id="ARBA00001966"/>
    </source>
</evidence>
<sequence>MSNILTSINKQGPVILVSKDISWVFPSGYGYLAGYLKENGEDVKILFRPEDKSLYRELVKKIIELKPLVVGFGTLYPDLQPTKKIIELLNEAGRNFPVVIGGQMVSPTPEFAVEVTGADIGVIGEGEIILYNLVKALRNDNDISTVKGLVINKGKEKILTGLGEYIEDLSNLPQIPYELFPSTEWLSIGKLLVTAPQPHHQYANRSANIHGGRGCPFNCNFCYHHSRARCRPVKDILDDVKKLKKKFRVNHVTFDDDLAILSPRRAKELAEGMLKIKNLEYSTTIRMDILEKIDDETLMQMKKSGLRHLNIEVESGSQRILDIIDKRITVNQIINGFKRLKKVGILPNASIMIGQYTETNEDVQKSMDLMLQVIKIDKNVNWGCSITTPFPGSKLYSLCFEKGIFKNHYDFFHSLNKNQAMSGVTGNLSAMTDKEILDWKEKFKQVRKDERAKAVGKYVCKIETLRIRAQRFNTKLQEKYLDKLPKNIFGNTIKKHITIYMILCKLF</sequence>
<gene>
    <name evidence="8" type="ORF">A2531_06430</name>
</gene>
<accession>A0A1F5TS73</accession>
<dbReference type="InterPro" id="IPR007197">
    <property type="entry name" value="rSAM"/>
</dbReference>
<evidence type="ECO:0000313" key="9">
    <source>
        <dbReference type="Proteomes" id="UP000177579"/>
    </source>
</evidence>
<dbReference type="SUPFAM" id="SSF52242">
    <property type="entry name" value="Cobalamin (vitamin B12)-binding domain"/>
    <property type="match status" value="1"/>
</dbReference>
<dbReference type="AlphaFoldDB" id="A0A1F5TS73"/>
<feature type="domain" description="Radical SAM core" evidence="7">
    <location>
        <begin position="199"/>
        <end position="424"/>
    </location>
</feature>
<evidence type="ECO:0000259" key="7">
    <source>
        <dbReference type="PROSITE" id="PS51918"/>
    </source>
</evidence>
<dbReference type="CDD" id="cd01335">
    <property type="entry name" value="Radical_SAM"/>
    <property type="match status" value="1"/>
</dbReference>
<dbReference type="CDD" id="cd02068">
    <property type="entry name" value="radical_SAM_B12_BD"/>
    <property type="match status" value="1"/>
</dbReference>
<dbReference type="Gene3D" id="3.80.30.20">
    <property type="entry name" value="tm_1862 like domain"/>
    <property type="match status" value="1"/>
</dbReference>
<dbReference type="GO" id="GO:0046872">
    <property type="term" value="F:metal ion binding"/>
    <property type="evidence" value="ECO:0007669"/>
    <property type="project" value="UniProtKB-KW"/>
</dbReference>
<dbReference type="SMART" id="SM00729">
    <property type="entry name" value="Elp3"/>
    <property type="match status" value="1"/>
</dbReference>
<dbReference type="Pfam" id="PF02310">
    <property type="entry name" value="B12-binding"/>
    <property type="match status" value="1"/>
</dbReference>
<dbReference type="PROSITE" id="PS51332">
    <property type="entry name" value="B12_BINDING"/>
    <property type="match status" value="1"/>
</dbReference>
<evidence type="ECO:0000313" key="8">
    <source>
        <dbReference type="EMBL" id="OGF41647.1"/>
    </source>
</evidence>
<proteinExistence type="predicted"/>
<comment type="cofactor">
    <cofactor evidence="1">
        <name>[4Fe-4S] cluster</name>
        <dbReference type="ChEBI" id="CHEBI:49883"/>
    </cofactor>
</comment>
<keyword evidence="3" id="KW-0479">Metal-binding</keyword>
<dbReference type="InterPro" id="IPR006638">
    <property type="entry name" value="Elp3/MiaA/NifB-like_rSAM"/>
</dbReference>
<dbReference type="GO" id="GO:0003824">
    <property type="term" value="F:catalytic activity"/>
    <property type="evidence" value="ECO:0007669"/>
    <property type="project" value="InterPro"/>
</dbReference>
<dbReference type="SFLD" id="SFLDG01123">
    <property type="entry name" value="methyltransferase_(Class_B)"/>
    <property type="match status" value="1"/>
</dbReference>
<protein>
    <submittedName>
        <fullName evidence="8">Uncharacterized protein</fullName>
    </submittedName>
</protein>
<organism evidence="8 9">
    <name type="scientific">Candidatus Falkowbacteria bacterium RIFOXYD2_FULL_34_120</name>
    <dbReference type="NCBI Taxonomy" id="1798007"/>
    <lineage>
        <taxon>Bacteria</taxon>
        <taxon>Candidatus Falkowiibacteriota</taxon>
    </lineage>
</organism>
<keyword evidence="2" id="KW-0949">S-adenosyl-L-methionine</keyword>
<dbReference type="PANTHER" id="PTHR43409">
    <property type="entry name" value="ANAEROBIC MAGNESIUM-PROTOPORPHYRIN IX MONOMETHYL ESTER CYCLASE-RELATED"/>
    <property type="match status" value="1"/>
</dbReference>
<evidence type="ECO:0000256" key="3">
    <source>
        <dbReference type="ARBA" id="ARBA00022723"/>
    </source>
</evidence>
<dbReference type="InterPro" id="IPR034466">
    <property type="entry name" value="Methyltransferase_Class_B"/>
</dbReference>
<evidence type="ECO:0000259" key="6">
    <source>
        <dbReference type="PROSITE" id="PS51332"/>
    </source>
</evidence>
<dbReference type="SFLD" id="SFLDG01082">
    <property type="entry name" value="B12-binding_domain_containing"/>
    <property type="match status" value="1"/>
</dbReference>
<dbReference type="InterPro" id="IPR051198">
    <property type="entry name" value="BchE-like"/>
</dbReference>
<dbReference type="Gene3D" id="3.40.50.280">
    <property type="entry name" value="Cobalamin-binding domain"/>
    <property type="match status" value="1"/>
</dbReference>
<dbReference type="InterPro" id="IPR036724">
    <property type="entry name" value="Cobalamin-bd_sf"/>
</dbReference>
<comment type="caution">
    <text evidence="8">The sequence shown here is derived from an EMBL/GenBank/DDBJ whole genome shotgun (WGS) entry which is preliminary data.</text>
</comment>
<dbReference type="PROSITE" id="PS51918">
    <property type="entry name" value="RADICAL_SAM"/>
    <property type="match status" value="1"/>
</dbReference>
<keyword evidence="4" id="KW-0408">Iron</keyword>
<evidence type="ECO:0000256" key="2">
    <source>
        <dbReference type="ARBA" id="ARBA00022691"/>
    </source>
</evidence>
<dbReference type="SFLD" id="SFLDS00029">
    <property type="entry name" value="Radical_SAM"/>
    <property type="match status" value="1"/>
</dbReference>
<dbReference type="GO" id="GO:0051539">
    <property type="term" value="F:4 iron, 4 sulfur cluster binding"/>
    <property type="evidence" value="ECO:0007669"/>
    <property type="project" value="UniProtKB-KW"/>
</dbReference>
<evidence type="ECO:0000256" key="5">
    <source>
        <dbReference type="ARBA" id="ARBA00023014"/>
    </source>
</evidence>
<dbReference type="GO" id="GO:0031419">
    <property type="term" value="F:cobalamin binding"/>
    <property type="evidence" value="ECO:0007669"/>
    <property type="project" value="InterPro"/>
</dbReference>
<dbReference type="InterPro" id="IPR006158">
    <property type="entry name" value="Cobalamin-bd"/>
</dbReference>
<dbReference type="EMBL" id="MFGO01000007">
    <property type="protein sequence ID" value="OGF41647.1"/>
    <property type="molecule type" value="Genomic_DNA"/>
</dbReference>
<name>A0A1F5TS73_9BACT</name>
<dbReference type="Proteomes" id="UP000177579">
    <property type="component" value="Unassembled WGS sequence"/>
</dbReference>
<dbReference type="InterPro" id="IPR023404">
    <property type="entry name" value="rSAM_horseshoe"/>
</dbReference>
<feature type="domain" description="B12-binding" evidence="6">
    <location>
        <begin position="12"/>
        <end position="144"/>
    </location>
</feature>
<reference evidence="8 9" key="1">
    <citation type="journal article" date="2016" name="Nat. Commun.">
        <title>Thousands of microbial genomes shed light on interconnected biogeochemical processes in an aquifer system.</title>
        <authorList>
            <person name="Anantharaman K."/>
            <person name="Brown C.T."/>
            <person name="Hug L.A."/>
            <person name="Sharon I."/>
            <person name="Castelle C.J."/>
            <person name="Probst A.J."/>
            <person name="Thomas B.C."/>
            <person name="Singh A."/>
            <person name="Wilkins M.J."/>
            <person name="Karaoz U."/>
            <person name="Brodie E.L."/>
            <person name="Williams K.H."/>
            <person name="Hubbard S.S."/>
            <person name="Banfield J.F."/>
        </authorList>
    </citation>
    <scope>NUCLEOTIDE SEQUENCE [LARGE SCALE GENOMIC DNA]</scope>
</reference>
<evidence type="ECO:0000256" key="4">
    <source>
        <dbReference type="ARBA" id="ARBA00023004"/>
    </source>
</evidence>
<keyword evidence="5" id="KW-0411">Iron-sulfur</keyword>
<dbReference type="SUPFAM" id="SSF102114">
    <property type="entry name" value="Radical SAM enzymes"/>
    <property type="match status" value="1"/>
</dbReference>